<evidence type="ECO:0000313" key="2">
    <source>
        <dbReference type="Proteomes" id="UP000215335"/>
    </source>
</evidence>
<gene>
    <name evidence="1" type="ORF">TSAR_001917</name>
</gene>
<name>A0A232F5Z1_9HYME</name>
<accession>A0A232F5Z1</accession>
<protein>
    <submittedName>
        <fullName evidence="1">Uncharacterized protein</fullName>
    </submittedName>
</protein>
<evidence type="ECO:0000313" key="1">
    <source>
        <dbReference type="EMBL" id="OXU25777.1"/>
    </source>
</evidence>
<dbReference type="Proteomes" id="UP000215335">
    <property type="component" value="Unassembled WGS sequence"/>
</dbReference>
<sequence length="86" mass="9652">MIKKCYRTTIINKYEKQRINLTRNWRLLVHRLLRRPSSSDCIRGIIASPVAQKLQCACPVRTVSPTECRVNVREEGGGGGGGTRPS</sequence>
<dbReference type="EMBL" id="NNAY01000948">
    <property type="protein sequence ID" value="OXU25777.1"/>
    <property type="molecule type" value="Genomic_DNA"/>
</dbReference>
<dbReference type="AlphaFoldDB" id="A0A232F5Z1"/>
<reference evidence="1 2" key="1">
    <citation type="journal article" date="2017" name="Curr. Biol.">
        <title>The Evolution of Venom by Co-option of Single-Copy Genes.</title>
        <authorList>
            <person name="Martinson E.O."/>
            <person name="Mrinalini"/>
            <person name="Kelkar Y.D."/>
            <person name="Chang C.H."/>
            <person name="Werren J.H."/>
        </authorList>
    </citation>
    <scope>NUCLEOTIDE SEQUENCE [LARGE SCALE GENOMIC DNA]</scope>
    <source>
        <strain evidence="1 2">Alberta</strain>
        <tissue evidence="1">Whole body</tissue>
    </source>
</reference>
<keyword evidence="2" id="KW-1185">Reference proteome</keyword>
<comment type="caution">
    <text evidence="1">The sequence shown here is derived from an EMBL/GenBank/DDBJ whole genome shotgun (WGS) entry which is preliminary data.</text>
</comment>
<organism evidence="1 2">
    <name type="scientific">Trichomalopsis sarcophagae</name>
    <dbReference type="NCBI Taxonomy" id="543379"/>
    <lineage>
        <taxon>Eukaryota</taxon>
        <taxon>Metazoa</taxon>
        <taxon>Ecdysozoa</taxon>
        <taxon>Arthropoda</taxon>
        <taxon>Hexapoda</taxon>
        <taxon>Insecta</taxon>
        <taxon>Pterygota</taxon>
        <taxon>Neoptera</taxon>
        <taxon>Endopterygota</taxon>
        <taxon>Hymenoptera</taxon>
        <taxon>Apocrita</taxon>
        <taxon>Proctotrupomorpha</taxon>
        <taxon>Chalcidoidea</taxon>
        <taxon>Pteromalidae</taxon>
        <taxon>Pteromalinae</taxon>
        <taxon>Trichomalopsis</taxon>
    </lineage>
</organism>
<proteinExistence type="predicted"/>